<dbReference type="PANTHER" id="PTHR43885:SF1">
    <property type="entry name" value="SUPERFAMILY HYDROLASE, PUTATIVE (AFU_ORTHOLOGUE AFUA_4G13290)-RELATED"/>
    <property type="match status" value="1"/>
</dbReference>
<dbReference type="AlphaFoldDB" id="I3IQR9"/>
<evidence type="ECO:0000313" key="2">
    <source>
        <dbReference type="Proteomes" id="UP000002985"/>
    </source>
</evidence>
<dbReference type="NCBIfam" id="TIGR01509">
    <property type="entry name" value="HAD-SF-IA-v3"/>
    <property type="match status" value="1"/>
</dbReference>
<dbReference type="InterPro" id="IPR023214">
    <property type="entry name" value="HAD_sf"/>
</dbReference>
<proteinExistence type="predicted"/>
<sequence>MLRGIIFDMDGTLTKPNVDFAAIEREIGAKVGFIIDYAERSSPEERARALEILERYEAQSASESELNEGVLEMLEYISKKRLKKALLTRNSRKSVETVLHKHKLHFEFIVSREDTRPKPAPDPIFLLSKRMNIHTDHLLMVGDYKYDIMCGKSAGTKTVLLRYKEYEYRETEVVPDFEIGAIREIIHVIEHFEKMELGLRGEHHV</sequence>
<comment type="caution">
    <text evidence="1">The sequence shown here is derived from an EMBL/GenBank/DDBJ whole genome shotgun (WGS) entry which is preliminary data.</text>
</comment>
<organism evidence="1 2">
    <name type="scientific">Candidatus Jettenia caeni</name>
    <dbReference type="NCBI Taxonomy" id="247490"/>
    <lineage>
        <taxon>Bacteria</taxon>
        <taxon>Pseudomonadati</taxon>
        <taxon>Planctomycetota</taxon>
        <taxon>Candidatus Brocadiia</taxon>
        <taxon>Candidatus Brocadiales</taxon>
        <taxon>Candidatus Brocadiaceae</taxon>
        <taxon>Candidatus Jettenia</taxon>
    </lineage>
</organism>
<dbReference type="PANTHER" id="PTHR43885">
    <property type="entry name" value="HALOACID DEHALOGENASE-LIKE HYDROLASE"/>
    <property type="match status" value="1"/>
</dbReference>
<dbReference type="EMBL" id="BAFH01000004">
    <property type="protein sequence ID" value="GAB64064.1"/>
    <property type="molecule type" value="Genomic_DNA"/>
</dbReference>
<dbReference type="OrthoDB" id="9807630at2"/>
<dbReference type="InterPro" id="IPR006439">
    <property type="entry name" value="HAD-SF_hydro_IA"/>
</dbReference>
<evidence type="ECO:0008006" key="3">
    <source>
        <dbReference type="Google" id="ProtNLM"/>
    </source>
</evidence>
<dbReference type="eggNOG" id="COG0546">
    <property type="taxonomic scope" value="Bacteria"/>
</dbReference>
<dbReference type="Gene3D" id="1.10.260.80">
    <property type="match status" value="1"/>
</dbReference>
<dbReference type="InterPro" id="IPR041492">
    <property type="entry name" value="HAD_2"/>
</dbReference>
<dbReference type="NCBIfam" id="TIGR01549">
    <property type="entry name" value="HAD-SF-IA-v1"/>
    <property type="match status" value="1"/>
</dbReference>
<dbReference type="SUPFAM" id="SSF56784">
    <property type="entry name" value="HAD-like"/>
    <property type="match status" value="1"/>
</dbReference>
<gene>
    <name evidence="1" type="ORF">KSU1_D0755</name>
</gene>
<evidence type="ECO:0000313" key="1">
    <source>
        <dbReference type="EMBL" id="GAB64064.1"/>
    </source>
</evidence>
<dbReference type="Proteomes" id="UP000002985">
    <property type="component" value="Unassembled WGS sequence"/>
</dbReference>
<reference evidence="1 2" key="1">
    <citation type="journal article" date="2012" name="FEBS Lett.">
        <title>Anammox organism KSU-1 expresses a NirK-type copper-containing nitrite reductase instead of a NirS-type with cytochrome cd1.</title>
        <authorList>
            <person name="Hira D."/>
            <person name="Toh H."/>
            <person name="Migita C.T."/>
            <person name="Okubo H."/>
            <person name="Nishiyama T."/>
            <person name="Hattori M."/>
            <person name="Furukawa K."/>
            <person name="Fujii T."/>
        </authorList>
    </citation>
    <scope>NUCLEOTIDE SEQUENCE [LARGE SCALE GENOMIC DNA]</scope>
</reference>
<protein>
    <recommendedName>
        <fullName evidence="3">Phosphoglycolate phosphatase</fullName>
    </recommendedName>
</protein>
<keyword evidence="2" id="KW-1185">Reference proteome</keyword>
<dbReference type="InterPro" id="IPR036412">
    <property type="entry name" value="HAD-like_sf"/>
</dbReference>
<dbReference type="SFLD" id="SFLDG01129">
    <property type="entry name" value="C1.5:_HAD__Beta-PGM__Phosphata"/>
    <property type="match status" value="1"/>
</dbReference>
<dbReference type="Pfam" id="PF13419">
    <property type="entry name" value="HAD_2"/>
    <property type="match status" value="1"/>
</dbReference>
<dbReference type="STRING" id="247490.KSU1_D0755"/>
<dbReference type="Gene3D" id="3.40.50.1000">
    <property type="entry name" value="HAD superfamily/HAD-like"/>
    <property type="match status" value="1"/>
</dbReference>
<name>I3IQR9_9BACT</name>
<accession>I3IQR9</accession>
<dbReference type="SFLD" id="SFLDS00003">
    <property type="entry name" value="Haloacid_Dehalogenase"/>
    <property type="match status" value="1"/>
</dbReference>